<dbReference type="SUPFAM" id="SSF88874">
    <property type="entry name" value="Receptor-binding domain of short tail fibre protein gp12"/>
    <property type="match status" value="1"/>
</dbReference>
<dbReference type="AlphaFoldDB" id="A0A8J8MCJ2"/>
<evidence type="ECO:0000259" key="1">
    <source>
        <dbReference type="Pfam" id="PF07484"/>
    </source>
</evidence>
<protein>
    <submittedName>
        <fullName evidence="2">Phage tail protein</fullName>
    </submittedName>
</protein>
<evidence type="ECO:0000313" key="2">
    <source>
        <dbReference type="EMBL" id="QUH30319.1"/>
    </source>
</evidence>
<dbReference type="EMBL" id="CP058561">
    <property type="protein sequence ID" value="QUH30319.1"/>
    <property type="molecule type" value="Genomic_DNA"/>
</dbReference>
<sequence length="170" mass="18635">MADPFLGEIKIFSFNFVPKGWAYCNGQLLPVTQHYTLYSLLGLNYGGDGFTTFGLPDLRSRIPVDAGSTYKLGAKFGVESVVLHPSQIPKHSHLLYAIDKKGDNYAPTNRALCKPTHSNTPQKIYDDYVNTTPINSSTISSIGGKGHNNLQPSLVLNFCIALQGDYPPRS</sequence>
<dbReference type="Gene3D" id="3.90.1340.10">
    <property type="entry name" value="Phage tail collar domain"/>
    <property type="match status" value="1"/>
</dbReference>
<gene>
    <name evidence="2" type="ORF">HYG85_15980</name>
</gene>
<dbReference type="KEGG" id="vgu:HYG85_15980"/>
<accession>A0A8J8MCJ2</accession>
<reference evidence="2 3" key="1">
    <citation type="submission" date="2020-07" db="EMBL/GenBank/DDBJ databases">
        <title>Vallitalea guaymasensis genome.</title>
        <authorList>
            <person name="Postec A."/>
        </authorList>
    </citation>
    <scope>NUCLEOTIDE SEQUENCE [LARGE SCALE GENOMIC DNA]</scope>
    <source>
        <strain evidence="2 3">Ra1766G1</strain>
    </source>
</reference>
<proteinExistence type="predicted"/>
<name>A0A8J8MCJ2_9FIRM</name>
<keyword evidence="3" id="KW-1185">Reference proteome</keyword>
<organism evidence="2 3">
    <name type="scientific">Vallitalea guaymasensis</name>
    <dbReference type="NCBI Taxonomy" id="1185412"/>
    <lineage>
        <taxon>Bacteria</taxon>
        <taxon>Bacillati</taxon>
        <taxon>Bacillota</taxon>
        <taxon>Clostridia</taxon>
        <taxon>Lachnospirales</taxon>
        <taxon>Vallitaleaceae</taxon>
        <taxon>Vallitalea</taxon>
    </lineage>
</organism>
<dbReference type="Pfam" id="PF07484">
    <property type="entry name" value="Collar"/>
    <property type="match status" value="1"/>
</dbReference>
<feature type="domain" description="Phage tail collar" evidence="1">
    <location>
        <begin position="7"/>
        <end position="63"/>
    </location>
</feature>
<dbReference type="RefSeq" id="WP_212690495.1">
    <property type="nucleotide sequence ID" value="NZ_CP058561.1"/>
</dbReference>
<dbReference type="InterPro" id="IPR037053">
    <property type="entry name" value="Phage_tail_collar_dom_sf"/>
</dbReference>
<dbReference type="InterPro" id="IPR011083">
    <property type="entry name" value="Phage_tail_collar_dom"/>
</dbReference>
<evidence type="ECO:0000313" key="3">
    <source>
        <dbReference type="Proteomes" id="UP000677305"/>
    </source>
</evidence>
<dbReference type="Proteomes" id="UP000677305">
    <property type="component" value="Chromosome"/>
</dbReference>